<comment type="caution">
    <text evidence="2">The sequence shown here is derived from an EMBL/GenBank/DDBJ whole genome shotgun (WGS) entry which is preliminary data.</text>
</comment>
<evidence type="ECO:0000313" key="3">
    <source>
        <dbReference type="Proteomes" id="UP000692954"/>
    </source>
</evidence>
<dbReference type="PANTHER" id="PTHR12621:SF7">
    <property type="entry name" value="CYSTEINE AND HISTIDINE-RICH DOMAIN-CONTAINING PROTEIN 1"/>
    <property type="match status" value="1"/>
</dbReference>
<reference evidence="2" key="1">
    <citation type="submission" date="2021-01" db="EMBL/GenBank/DDBJ databases">
        <authorList>
            <consortium name="Genoscope - CEA"/>
            <person name="William W."/>
        </authorList>
    </citation>
    <scope>NUCLEOTIDE SEQUENCE</scope>
</reference>
<gene>
    <name evidence="2" type="ORF">PSON_ATCC_30995.1.T1230086</name>
</gene>
<accession>A0A8S1QYB5</accession>
<dbReference type="GO" id="GO:0008270">
    <property type="term" value="F:zinc ion binding"/>
    <property type="evidence" value="ECO:0007669"/>
    <property type="project" value="TreeGrafter"/>
</dbReference>
<evidence type="ECO:0000256" key="1">
    <source>
        <dbReference type="SAM" id="Phobius"/>
    </source>
</evidence>
<protein>
    <recommendedName>
        <fullName evidence="4">Transmembrane protein</fullName>
    </recommendedName>
</protein>
<keyword evidence="1" id="KW-0812">Transmembrane</keyword>
<feature type="transmembrane region" description="Helical" evidence="1">
    <location>
        <begin position="28"/>
        <end position="49"/>
    </location>
</feature>
<keyword evidence="1" id="KW-1133">Transmembrane helix</keyword>
<evidence type="ECO:0000313" key="2">
    <source>
        <dbReference type="EMBL" id="CAD8119907.1"/>
    </source>
</evidence>
<keyword evidence="1" id="KW-0472">Membrane</keyword>
<dbReference type="OrthoDB" id="303855at2759"/>
<evidence type="ECO:0008006" key="4">
    <source>
        <dbReference type="Google" id="ProtNLM"/>
    </source>
</evidence>
<sequence length="494" mass="57435">MKFIQMADIFGVPYKQQITLNEKVQKSFLGGISSLILILVGFAYLIYVINQWISNEILPKSTSTMKVDNYSEILFDNEQLFEFCYWKYEQSQVDPFRMKRNILTPIGIYFIDGIPQKPFSLLTENQKQSAYNTTLMSLDNLQLIQNSNFNRELNATKELMIVIASCNETILNEGYECASEEEIKDFFNSSVNYISFWLNLKQYDPNSQQFEVVKKQYYMSFDYEIAQQGQLILTQTKATIDTGIIFGKFASKGYVYNAQLVTSATSKNFWQTLLVQQSYFNLFIRLDPMSYDTQIVYPKLGEILAQVGSIINMLMIIQYAIYHYNERILDCDFIDKVLKFYFFDYADLKKSKNKKDQEACQELMQQARKKLVYTNVIYELSRIQLFLLNHFGRNLLEQTHNLSLSAKGEFKPNCELYDKFITIQKNDIQQNNIQFDKADFNLLCRAKSKTLIVGNNNNSNNNNNNINNNINGDSGAMDRVFLDVKSSSLKSIQT</sequence>
<proteinExistence type="predicted"/>
<dbReference type="AlphaFoldDB" id="A0A8S1QYB5"/>
<dbReference type="EMBL" id="CAJJDN010000123">
    <property type="protein sequence ID" value="CAD8119907.1"/>
    <property type="molecule type" value="Genomic_DNA"/>
</dbReference>
<keyword evidence="3" id="KW-1185">Reference proteome</keyword>
<dbReference type="Proteomes" id="UP000692954">
    <property type="component" value="Unassembled WGS sequence"/>
</dbReference>
<dbReference type="PANTHER" id="PTHR12621">
    <property type="entry name" value="CYSTEINE AND HISTIDINE-RICH DOMAIN CHORD -CONTAINING PROTEIN"/>
    <property type="match status" value="1"/>
</dbReference>
<name>A0A8S1QYB5_9CILI</name>
<organism evidence="2 3">
    <name type="scientific">Paramecium sonneborni</name>
    <dbReference type="NCBI Taxonomy" id="65129"/>
    <lineage>
        <taxon>Eukaryota</taxon>
        <taxon>Sar</taxon>
        <taxon>Alveolata</taxon>
        <taxon>Ciliophora</taxon>
        <taxon>Intramacronucleata</taxon>
        <taxon>Oligohymenophorea</taxon>
        <taxon>Peniculida</taxon>
        <taxon>Parameciidae</taxon>
        <taxon>Paramecium</taxon>
    </lineage>
</organism>